<name>A0A7X6GX01_9RHOB</name>
<dbReference type="EMBL" id="JAAZQQ010000001">
    <property type="protein sequence ID" value="NKX43103.1"/>
    <property type="molecule type" value="Genomic_DNA"/>
</dbReference>
<dbReference type="InterPro" id="IPR024078">
    <property type="entry name" value="LmbE-like_dom_sf"/>
</dbReference>
<dbReference type="RefSeq" id="WP_168621495.1">
    <property type="nucleotide sequence ID" value="NZ_JAAZQQ010000001.1"/>
</dbReference>
<sequence length="772" mass="81850">MPTPDQTRLLSEAQDPLIARVWRAMAGLRTTVTFMNTGAHPDDETSEMLAALWLRDGVNLSYACSTRGEGGQNDIGTEGGADLGTLRTAEMERAAEVLDMRLYWHGQSADDSITDFRFSKSGVETMRIWGRDRLMARFVEIIRTDRPDIICPTFLDIPGQHGHHRAMTEAAHAVIAAAADPAFPGCDLAPWQVSKLYLPGFSGAGGAYDDEVPPPPATVVVPGRGADPVLGMPYARVGQWSRQFHRTQGMGRWVPADAARDWPLHLAWSCVGADTGAVTDNLPRTLADLGLAEAQAAIDAALAAFPDMGAMCRLAARALTLLEGAGVAPGQAHRVDRKRAQLARLIRLTSGATARARPARGTVAPGEAVAVAVEVEAAPGADISAALIAAPGLDVTPGGYAAAPDAPPADPYPDSYDPLAPRAPALAVEVVVEGVASRTVVPLDTPLLVLPAARARLSEGRAFVNLATSARTVRLEVAGRSAGAAAFDLPAGWGQDWQGNAVTLTLPDGAGEALVTLPLALDGRPARSVRHIAHDHVAPRLNHAPAALTLRTAHVALPAGRIGYVGAGNDRVAHWLRAAGMDVTELDDAALAHPEGFAGLDAVLVGVFAYRFRPALKPAVPRLNAWVKAGGTLVTLYHRPWDDWDPAATPPARIEIGQPSLRWRITDAAAEVGLLEPDHPVLAGPNRITPADWTGWQKERGLYFAKSWGPEYRAILRMADPDEQPLDGGLLVGEIGRGCHAHVALNLHHQLACLVPGAYRLMANLLALRGRG</sequence>
<dbReference type="InterPro" id="IPR029062">
    <property type="entry name" value="Class_I_gatase-like"/>
</dbReference>
<organism evidence="1 2">
    <name type="scientific">Roseicyclus persicicus</name>
    <dbReference type="NCBI Taxonomy" id="2650661"/>
    <lineage>
        <taxon>Bacteria</taxon>
        <taxon>Pseudomonadati</taxon>
        <taxon>Pseudomonadota</taxon>
        <taxon>Alphaproteobacteria</taxon>
        <taxon>Rhodobacterales</taxon>
        <taxon>Roseobacteraceae</taxon>
        <taxon>Roseicyclus</taxon>
    </lineage>
</organism>
<dbReference type="AlphaFoldDB" id="A0A7X6GX01"/>
<dbReference type="Proteomes" id="UP000526408">
    <property type="component" value="Unassembled WGS sequence"/>
</dbReference>
<reference evidence="1 2" key="1">
    <citation type="submission" date="2020-04" db="EMBL/GenBank/DDBJ databases">
        <authorList>
            <person name="Yoon J."/>
        </authorList>
    </citation>
    <scope>NUCLEOTIDE SEQUENCE [LARGE SCALE GENOMIC DNA]</scope>
    <source>
        <strain evidence="1 2">KMU-115</strain>
    </source>
</reference>
<keyword evidence="2" id="KW-1185">Reference proteome</keyword>
<protein>
    <submittedName>
        <fullName evidence="1">PIG-L family deacetylase</fullName>
    </submittedName>
</protein>
<dbReference type="SUPFAM" id="SSF102588">
    <property type="entry name" value="LmbE-like"/>
    <property type="match status" value="1"/>
</dbReference>
<gene>
    <name evidence="1" type="ORF">HCU73_00745</name>
</gene>
<accession>A0A7X6GX01</accession>
<dbReference type="Pfam" id="PF02585">
    <property type="entry name" value="PIG-L"/>
    <property type="match status" value="1"/>
</dbReference>
<proteinExistence type="predicted"/>
<evidence type="ECO:0000313" key="2">
    <source>
        <dbReference type="Proteomes" id="UP000526408"/>
    </source>
</evidence>
<dbReference type="Gene3D" id="3.40.50.10320">
    <property type="entry name" value="LmbE-like"/>
    <property type="match status" value="1"/>
</dbReference>
<comment type="caution">
    <text evidence="1">The sequence shown here is derived from an EMBL/GenBank/DDBJ whole genome shotgun (WGS) entry which is preliminary data.</text>
</comment>
<evidence type="ECO:0000313" key="1">
    <source>
        <dbReference type="EMBL" id="NKX43103.1"/>
    </source>
</evidence>
<dbReference type="SUPFAM" id="SSF52317">
    <property type="entry name" value="Class I glutamine amidotransferase-like"/>
    <property type="match status" value="1"/>
</dbReference>
<dbReference type="InterPro" id="IPR003737">
    <property type="entry name" value="GlcNAc_PI_deacetylase-related"/>
</dbReference>